<dbReference type="CDD" id="cd18774">
    <property type="entry name" value="PDC2_HK_sensor"/>
    <property type="match status" value="1"/>
</dbReference>
<evidence type="ECO:0000256" key="1">
    <source>
        <dbReference type="ARBA" id="ARBA00004651"/>
    </source>
</evidence>
<evidence type="ECO:0000256" key="6">
    <source>
        <dbReference type="ARBA" id="ARBA00023136"/>
    </source>
</evidence>
<dbReference type="InterPro" id="IPR000160">
    <property type="entry name" value="GGDEF_dom"/>
</dbReference>
<dbReference type="InterPro" id="IPR050469">
    <property type="entry name" value="Diguanylate_Cyclase"/>
</dbReference>
<keyword evidence="5" id="KW-1133">Transmembrane helix</keyword>
<dbReference type="NCBIfam" id="TIGR00254">
    <property type="entry name" value="GGDEF"/>
    <property type="match status" value="1"/>
</dbReference>
<evidence type="ECO:0000256" key="4">
    <source>
        <dbReference type="ARBA" id="ARBA00022692"/>
    </source>
</evidence>
<evidence type="ECO:0000313" key="10">
    <source>
        <dbReference type="Proteomes" id="UP000294801"/>
    </source>
</evidence>
<dbReference type="InterPro" id="IPR029151">
    <property type="entry name" value="Sensor-like_sf"/>
</dbReference>
<dbReference type="PANTHER" id="PTHR45138">
    <property type="entry name" value="REGULATORY COMPONENTS OF SENSORY TRANSDUCTION SYSTEM"/>
    <property type="match status" value="1"/>
</dbReference>
<comment type="caution">
    <text evidence="9">The sequence shown here is derived from an EMBL/GenBank/DDBJ whole genome shotgun (WGS) entry which is preliminary data.</text>
</comment>
<dbReference type="Gene3D" id="3.30.70.270">
    <property type="match status" value="1"/>
</dbReference>
<evidence type="ECO:0000256" key="3">
    <source>
        <dbReference type="ARBA" id="ARBA00022475"/>
    </source>
</evidence>
<dbReference type="Pfam" id="PF00990">
    <property type="entry name" value="GGDEF"/>
    <property type="match status" value="1"/>
</dbReference>
<dbReference type="SUPFAM" id="SSF103190">
    <property type="entry name" value="Sensory domain-like"/>
    <property type="match status" value="1"/>
</dbReference>
<evidence type="ECO:0000313" key="9">
    <source>
        <dbReference type="EMBL" id="TCW32986.1"/>
    </source>
</evidence>
<dbReference type="InterPro" id="IPR029787">
    <property type="entry name" value="Nucleotide_cyclase"/>
</dbReference>
<dbReference type="Gene3D" id="3.30.450.20">
    <property type="entry name" value="PAS domain"/>
    <property type="match status" value="1"/>
</dbReference>
<evidence type="ECO:0000259" key="8">
    <source>
        <dbReference type="PROSITE" id="PS50887"/>
    </source>
</evidence>
<comment type="subcellular location">
    <subcellularLocation>
        <location evidence="1">Cell membrane</location>
        <topology evidence="1">Multi-pass membrane protein</topology>
    </subcellularLocation>
</comment>
<feature type="domain" description="GGDEF" evidence="8">
    <location>
        <begin position="391"/>
        <end position="520"/>
    </location>
</feature>
<dbReference type="EMBL" id="SMDA01000002">
    <property type="protein sequence ID" value="TCW32986.1"/>
    <property type="molecule type" value="Genomic_DNA"/>
</dbReference>
<dbReference type="Pfam" id="PF02743">
    <property type="entry name" value="dCache_1"/>
    <property type="match status" value="1"/>
</dbReference>
<dbReference type="InterPro" id="IPR043128">
    <property type="entry name" value="Rev_trsase/Diguanyl_cyclase"/>
</dbReference>
<dbReference type="PROSITE" id="PS50887">
    <property type="entry name" value="GGDEF"/>
    <property type="match status" value="1"/>
</dbReference>
<dbReference type="SUPFAM" id="SSF55073">
    <property type="entry name" value="Nucleotide cyclase"/>
    <property type="match status" value="1"/>
</dbReference>
<dbReference type="InterPro" id="IPR033479">
    <property type="entry name" value="dCache_1"/>
</dbReference>
<dbReference type="CDD" id="cd01949">
    <property type="entry name" value="GGDEF"/>
    <property type="match status" value="1"/>
</dbReference>
<keyword evidence="3" id="KW-1003">Cell membrane</keyword>
<dbReference type="Proteomes" id="UP000294801">
    <property type="component" value="Unassembled WGS sequence"/>
</dbReference>
<evidence type="ECO:0000256" key="7">
    <source>
        <dbReference type="ARBA" id="ARBA00034247"/>
    </source>
</evidence>
<proteinExistence type="predicted"/>
<reference evidence="9 10" key="1">
    <citation type="submission" date="2019-03" db="EMBL/GenBank/DDBJ databases">
        <title>Genomic Encyclopedia of Type Strains, Phase IV (KMG-IV): sequencing the most valuable type-strain genomes for metagenomic binning, comparative biology and taxonomic classification.</title>
        <authorList>
            <person name="Goeker M."/>
        </authorList>
    </citation>
    <scope>NUCLEOTIDE SEQUENCE [LARGE SCALE GENOMIC DNA]</scope>
    <source>
        <strain evidence="9 10">DSM 18507</strain>
    </source>
</reference>
<dbReference type="EC" id="2.7.7.65" evidence="2"/>
<protein>
    <recommendedName>
        <fullName evidence="2">diguanylate cyclase</fullName>
        <ecNumber evidence="2">2.7.7.65</ecNumber>
    </recommendedName>
</protein>
<evidence type="ECO:0000256" key="2">
    <source>
        <dbReference type="ARBA" id="ARBA00012528"/>
    </source>
</evidence>
<name>A0ABY2CZ75_GULMO</name>
<dbReference type="CDD" id="cd18773">
    <property type="entry name" value="PDC1_HK_sensor"/>
    <property type="match status" value="1"/>
</dbReference>
<gene>
    <name evidence="9" type="ORF">EV669_102285</name>
</gene>
<evidence type="ECO:0000256" key="5">
    <source>
        <dbReference type="ARBA" id="ARBA00022989"/>
    </source>
</evidence>
<organism evidence="9 10">
    <name type="scientific">Gulbenkiania mobilis</name>
    <dbReference type="NCBI Taxonomy" id="397457"/>
    <lineage>
        <taxon>Bacteria</taxon>
        <taxon>Pseudomonadati</taxon>
        <taxon>Pseudomonadota</taxon>
        <taxon>Betaproteobacteria</taxon>
        <taxon>Neisseriales</taxon>
        <taxon>Chromobacteriaceae</taxon>
        <taxon>Gulbenkiania</taxon>
    </lineage>
</organism>
<comment type="catalytic activity">
    <reaction evidence="7">
        <text>2 GTP = 3',3'-c-di-GMP + 2 diphosphate</text>
        <dbReference type="Rhea" id="RHEA:24898"/>
        <dbReference type="ChEBI" id="CHEBI:33019"/>
        <dbReference type="ChEBI" id="CHEBI:37565"/>
        <dbReference type="ChEBI" id="CHEBI:58805"/>
        <dbReference type="EC" id="2.7.7.65"/>
    </reaction>
</comment>
<dbReference type="PANTHER" id="PTHR45138:SF9">
    <property type="entry name" value="DIGUANYLATE CYCLASE DGCM-RELATED"/>
    <property type="match status" value="1"/>
</dbReference>
<keyword evidence="4" id="KW-0812">Transmembrane</keyword>
<dbReference type="RefSeq" id="WP_132097971.1">
    <property type="nucleotide sequence ID" value="NZ_SMDA01000002.1"/>
</dbReference>
<dbReference type="SMART" id="SM00267">
    <property type="entry name" value="GGDEF"/>
    <property type="match status" value="1"/>
</dbReference>
<keyword evidence="6" id="KW-0472">Membrane</keyword>
<sequence>MKPVSRRRNLQGLILLIALTAMVLTLINSTLAARHVLAESLIRNTLEAHRVYAAKVASNTEGYMRALQQTLQAESETVLAHFDDPPELQRRLDRVFRATDSFNQVVAFSSEGRLLAAAPAEPLREGKVFESYGIRLNLSQRQPLITEPYMGANGKLMIFVGQPLFDRNGSYLGYYGGSILLHERNILYSQLKEHAYRDGSYLFVVDHRGHLLYHPEVRRVDERVDQNPVVQRLLRGETGAAQVTNSRGVHMLTGYAPIPSLGWGVVSQRPRDAALAELDLLTLSQLRHAAPLLVAILLAVWWMSRQVARPLTRLAEEARHLDAAEVPERIRRIPGWYLEAQQLKLALLAGVQAMHSQLHRFRRESNTDPLTGLGNRREFDAMIAHWKANPQRVAVVVLDVDHFKNVNDTYGHETGDQVLVELARLMRETARDSDILCRMGGEEFVLILPHADAGGAFALAERLRLKVEAARRPDLPAVTISVGVACCQTGEDAPLLLGLADAALYQAKEQGRNRVVMAPPPRPEA</sequence>
<keyword evidence="10" id="KW-1185">Reference proteome</keyword>
<accession>A0ABY2CZ75</accession>